<dbReference type="AlphaFoldDB" id="D1W7Q0"/>
<evidence type="ECO:0000313" key="3">
    <source>
        <dbReference type="Proteomes" id="UP000005283"/>
    </source>
</evidence>
<protein>
    <submittedName>
        <fullName evidence="2">Uncharacterized protein</fullName>
    </submittedName>
</protein>
<accession>D1W7Q0</accession>
<keyword evidence="1" id="KW-0732">Signal</keyword>
<comment type="caution">
    <text evidence="2">The sequence shown here is derived from an EMBL/GenBank/DDBJ whole genome shotgun (WGS) entry which is preliminary data.</text>
</comment>
<feature type="signal peptide" evidence="1">
    <location>
        <begin position="1"/>
        <end position="22"/>
    </location>
</feature>
<dbReference type="Proteomes" id="UP000005283">
    <property type="component" value="Unassembled WGS sequence"/>
</dbReference>
<evidence type="ECO:0000313" key="2">
    <source>
        <dbReference type="EMBL" id="EFA91465.1"/>
    </source>
</evidence>
<proteinExistence type="predicted"/>
<dbReference type="RefSeq" id="WP_004350320.1">
    <property type="nucleotide sequence ID" value="NZ_ADEG01000087.1"/>
</dbReference>
<gene>
    <name evidence="2" type="ORF">HMPREF0650_1947</name>
</gene>
<evidence type="ECO:0000256" key="1">
    <source>
        <dbReference type="SAM" id="SignalP"/>
    </source>
</evidence>
<keyword evidence="3" id="KW-1185">Reference proteome</keyword>
<reference evidence="2 3" key="1">
    <citation type="submission" date="2009-12" db="EMBL/GenBank/DDBJ databases">
        <title>Genome Sequence of Prevotella buccalis ATCC 35310.</title>
        <authorList>
            <person name="Durkin A.S."/>
            <person name="Madupu R."/>
            <person name="Torralba M."/>
            <person name="Methe B."/>
            <person name="Sutton G."/>
            <person name="Strausberg R.L."/>
            <person name="Nelson K.E."/>
        </authorList>
    </citation>
    <scope>NUCLEOTIDE SEQUENCE [LARGE SCALE GENOMIC DNA]</scope>
    <source>
        <strain evidence="2 3">ATCC 35310</strain>
    </source>
</reference>
<sequence>MNQKIFRMFLIGCVVACLTACSDTFEEGDPTPPEISVAEEVTTDQLTFSFDVIKCKGKFTVESADTQSPTAPKITIKDHHVTVELIADYTFLKVTDESGLSQHIKIQSTHPDLTPTIYDLHQSYGVRQRYPSLKFGTGKIKILRDTQENGVAKVGIDPDGVLVIESIKPGRHSFQLADTRGVVRYVNVSVNKGWDVIGSTLEVECQQGELLNFLIKYGNGGWKLVSAAVETPFNVLAPKGTNDDRTYPYDWLQLRIPQDAKGQLIYKLENRDSLHVTITVSVKESQTGTD</sequence>
<dbReference type="eggNOG" id="ENOG502ZQNR">
    <property type="taxonomic scope" value="Bacteria"/>
</dbReference>
<name>D1W7Q0_9BACT</name>
<dbReference type="EMBL" id="ADEG01000087">
    <property type="protein sequence ID" value="EFA91465.1"/>
    <property type="molecule type" value="Genomic_DNA"/>
</dbReference>
<feature type="chain" id="PRO_5003027716" evidence="1">
    <location>
        <begin position="23"/>
        <end position="290"/>
    </location>
</feature>
<organism evidence="2 3">
    <name type="scientific">Hoylesella buccalis ATCC 35310</name>
    <dbReference type="NCBI Taxonomy" id="679190"/>
    <lineage>
        <taxon>Bacteria</taxon>
        <taxon>Pseudomonadati</taxon>
        <taxon>Bacteroidota</taxon>
        <taxon>Bacteroidia</taxon>
        <taxon>Bacteroidales</taxon>
        <taxon>Prevotellaceae</taxon>
        <taxon>Hoylesella</taxon>
    </lineage>
</organism>
<dbReference type="STRING" id="679190.HMPREF0650_1947"/>